<organism evidence="1 2">
    <name type="scientific">Streptomyces blastmyceticus</name>
    <dbReference type="NCBI Taxonomy" id="68180"/>
    <lineage>
        <taxon>Bacteria</taxon>
        <taxon>Bacillati</taxon>
        <taxon>Actinomycetota</taxon>
        <taxon>Actinomycetes</taxon>
        <taxon>Kitasatosporales</taxon>
        <taxon>Streptomycetaceae</taxon>
        <taxon>Streptomyces</taxon>
    </lineage>
</organism>
<reference evidence="2" key="1">
    <citation type="journal article" date="2019" name="Int. J. Syst. Evol. Microbiol.">
        <title>The Global Catalogue of Microorganisms (GCM) 10K type strain sequencing project: providing services to taxonomists for standard genome sequencing and annotation.</title>
        <authorList>
            <consortium name="The Broad Institute Genomics Platform"/>
            <consortium name="The Broad Institute Genome Sequencing Center for Infectious Disease"/>
            <person name="Wu L."/>
            <person name="Ma J."/>
        </authorList>
    </citation>
    <scope>NUCLEOTIDE SEQUENCE [LARGE SCALE GENOMIC DNA]</scope>
    <source>
        <strain evidence="2">JCM 4565</strain>
    </source>
</reference>
<evidence type="ECO:0000313" key="2">
    <source>
        <dbReference type="Proteomes" id="UP001500063"/>
    </source>
</evidence>
<proteinExistence type="predicted"/>
<accession>A0ABP3GE10</accession>
<sequence length="69" mass="7453">MCGSWSPGASGRSGWIYAHQSLVWSRQLSRLRKHVAAGGPVGRALVGKTRLRLGIARPNDRGAAVTTRR</sequence>
<comment type="caution">
    <text evidence="1">The sequence shown here is derived from an EMBL/GenBank/DDBJ whole genome shotgun (WGS) entry which is preliminary data.</text>
</comment>
<evidence type="ECO:0000313" key="1">
    <source>
        <dbReference type="EMBL" id="GAA0343250.1"/>
    </source>
</evidence>
<dbReference type="Proteomes" id="UP001500063">
    <property type="component" value="Unassembled WGS sequence"/>
</dbReference>
<dbReference type="EMBL" id="BAAABW010000011">
    <property type="protein sequence ID" value="GAA0343250.1"/>
    <property type="molecule type" value="Genomic_DNA"/>
</dbReference>
<protein>
    <submittedName>
        <fullName evidence="1">Uncharacterized protein</fullName>
    </submittedName>
</protein>
<name>A0ABP3GE10_9ACTN</name>
<gene>
    <name evidence="1" type="ORF">GCM10010319_19150</name>
</gene>
<keyword evidence="2" id="KW-1185">Reference proteome</keyword>